<accession>A0A2M3ZLL0</accession>
<evidence type="ECO:0000256" key="1">
    <source>
        <dbReference type="SAM" id="SignalP"/>
    </source>
</evidence>
<proteinExistence type="predicted"/>
<name>A0A2M3ZLL0_9DIPT</name>
<dbReference type="EMBL" id="GGFM01008547">
    <property type="protein sequence ID" value="MBW29298.1"/>
    <property type="molecule type" value="Transcribed_RNA"/>
</dbReference>
<sequence length="88" mass="10073">MPHILLFFFFFASRLWGDSRENRSQPHNKQTRAFWMALLACFTCSPLRSCELPPWQCSSSDAPCSQGCHRSISSPCPSRTPRSLRPPD</sequence>
<feature type="signal peptide" evidence="1">
    <location>
        <begin position="1"/>
        <end position="17"/>
    </location>
</feature>
<organism evidence="2">
    <name type="scientific">Anopheles braziliensis</name>
    <dbReference type="NCBI Taxonomy" id="58242"/>
    <lineage>
        <taxon>Eukaryota</taxon>
        <taxon>Metazoa</taxon>
        <taxon>Ecdysozoa</taxon>
        <taxon>Arthropoda</taxon>
        <taxon>Hexapoda</taxon>
        <taxon>Insecta</taxon>
        <taxon>Pterygota</taxon>
        <taxon>Neoptera</taxon>
        <taxon>Endopterygota</taxon>
        <taxon>Diptera</taxon>
        <taxon>Nematocera</taxon>
        <taxon>Culicoidea</taxon>
        <taxon>Culicidae</taxon>
        <taxon>Anophelinae</taxon>
        <taxon>Anopheles</taxon>
    </lineage>
</organism>
<protein>
    <recommendedName>
        <fullName evidence="3">Secreted peptide</fullName>
    </recommendedName>
</protein>
<feature type="chain" id="PRO_5014669472" description="Secreted peptide" evidence="1">
    <location>
        <begin position="18"/>
        <end position="88"/>
    </location>
</feature>
<reference evidence="2" key="1">
    <citation type="submission" date="2018-01" db="EMBL/GenBank/DDBJ databases">
        <title>An insight into the sialome of Amazonian anophelines.</title>
        <authorList>
            <person name="Ribeiro J.M."/>
            <person name="Scarpassa V."/>
            <person name="Calvo E."/>
        </authorList>
    </citation>
    <scope>NUCLEOTIDE SEQUENCE</scope>
    <source>
        <tissue evidence="2">Salivary glands</tissue>
    </source>
</reference>
<keyword evidence="1" id="KW-0732">Signal</keyword>
<dbReference type="AlphaFoldDB" id="A0A2M3ZLL0"/>
<evidence type="ECO:0008006" key="3">
    <source>
        <dbReference type="Google" id="ProtNLM"/>
    </source>
</evidence>
<evidence type="ECO:0000313" key="2">
    <source>
        <dbReference type="EMBL" id="MBW29298.1"/>
    </source>
</evidence>